<comment type="caution">
    <text evidence="1">The sequence shown here is derived from an EMBL/GenBank/DDBJ whole genome shotgun (WGS) entry which is preliminary data.</text>
</comment>
<reference evidence="2" key="1">
    <citation type="journal article" date="2020" name="Microbiol. Resour. Announc.">
        <title>Draft Genome Sequences of Thiorhodococcus mannitoliphagus and Thiorhodococcus minor, Purple Sulfur Photosynthetic Bacteria in the Gammaproteobacterial Family Chromatiaceae.</title>
        <authorList>
            <person name="Aviles F.A."/>
            <person name="Meyer T.E."/>
            <person name="Kyndt J.A."/>
        </authorList>
    </citation>
    <scope>NUCLEOTIDE SEQUENCE [LARGE SCALE GENOMIC DNA]</scope>
    <source>
        <strain evidence="2">DSM 18266</strain>
    </source>
</reference>
<dbReference type="EMBL" id="JAAIJR010000034">
    <property type="protein sequence ID" value="NEX20723.1"/>
    <property type="molecule type" value="Genomic_DNA"/>
</dbReference>
<dbReference type="AlphaFoldDB" id="A0A6P1DU63"/>
<gene>
    <name evidence="1" type="ORF">G3480_10440</name>
</gene>
<evidence type="ECO:0000313" key="1">
    <source>
        <dbReference type="EMBL" id="NEX20723.1"/>
    </source>
</evidence>
<name>A0A6P1DU63_9GAMM</name>
<organism evidence="1 2">
    <name type="scientific">Thiorhodococcus mannitoliphagus</name>
    <dbReference type="NCBI Taxonomy" id="329406"/>
    <lineage>
        <taxon>Bacteria</taxon>
        <taxon>Pseudomonadati</taxon>
        <taxon>Pseudomonadota</taxon>
        <taxon>Gammaproteobacteria</taxon>
        <taxon>Chromatiales</taxon>
        <taxon>Chromatiaceae</taxon>
        <taxon>Thiorhodococcus</taxon>
    </lineage>
</organism>
<sequence length="77" mass="8746">MDLFDEVDLYECTHEDFPGGRLVVCRNPALAAQRAAKRRELLEATCTQLEQVRQMVANARLEDCDKIGVRVGRVINK</sequence>
<dbReference type="RefSeq" id="WP_164653831.1">
    <property type="nucleotide sequence ID" value="NZ_JAAIJR010000034.1"/>
</dbReference>
<protein>
    <submittedName>
        <fullName evidence="1">Uncharacterized protein</fullName>
    </submittedName>
</protein>
<evidence type="ECO:0000313" key="2">
    <source>
        <dbReference type="Proteomes" id="UP000471640"/>
    </source>
</evidence>
<reference evidence="1 2" key="2">
    <citation type="submission" date="2020-02" db="EMBL/GenBank/DDBJ databases">
        <title>Genome sequences of Thiorhodococcus mannitoliphagus and Thiorhodococcus minor, purple sulfur photosynthetic bacteria in the gammaproteobacterial family, Chromatiaceae.</title>
        <authorList>
            <person name="Aviles F.A."/>
            <person name="Meyer T.E."/>
            <person name="Kyndt J.A."/>
        </authorList>
    </citation>
    <scope>NUCLEOTIDE SEQUENCE [LARGE SCALE GENOMIC DNA]</scope>
    <source>
        <strain evidence="1 2">DSM 18266</strain>
    </source>
</reference>
<dbReference type="Proteomes" id="UP000471640">
    <property type="component" value="Unassembled WGS sequence"/>
</dbReference>
<accession>A0A6P1DU63</accession>
<keyword evidence="2" id="KW-1185">Reference proteome</keyword>
<proteinExistence type="predicted"/>